<evidence type="ECO:0000256" key="1">
    <source>
        <dbReference type="SAM" id="Phobius"/>
    </source>
</evidence>
<reference evidence="3 4" key="1">
    <citation type="journal article" date="2015" name="Nature">
        <title>rRNA introns, odd ribosomes, and small enigmatic genomes across a large radiation of phyla.</title>
        <authorList>
            <person name="Brown C.T."/>
            <person name="Hug L.A."/>
            <person name="Thomas B.C."/>
            <person name="Sharon I."/>
            <person name="Castelle C.J."/>
            <person name="Singh A."/>
            <person name="Wilkins M.J."/>
            <person name="Williams K.H."/>
            <person name="Banfield J.F."/>
        </authorList>
    </citation>
    <scope>NUCLEOTIDE SEQUENCE [LARGE SCALE GENOMIC DNA]</scope>
</reference>
<accession>A0A0G0N3M7</accession>
<keyword evidence="1" id="KW-0472">Membrane</keyword>
<dbReference type="Proteomes" id="UP000034246">
    <property type="component" value="Unassembled WGS sequence"/>
</dbReference>
<dbReference type="PANTHER" id="PTHR34978">
    <property type="entry name" value="POSSIBLE SENSOR-TRANSDUCER PROTEIN BLAR"/>
    <property type="match status" value="1"/>
</dbReference>
<gene>
    <name evidence="3" type="ORF">UT39_C0014G0008</name>
</gene>
<dbReference type="InterPro" id="IPR052173">
    <property type="entry name" value="Beta-lactam_resp_regulator"/>
</dbReference>
<proteinExistence type="predicted"/>
<protein>
    <submittedName>
        <fullName evidence="3">Putative M56 family unassigned peptidase</fullName>
    </submittedName>
</protein>
<feature type="transmembrane region" description="Helical" evidence="1">
    <location>
        <begin position="7"/>
        <end position="33"/>
    </location>
</feature>
<sequence>MRINKHLFLFSSLLMLLIASYFFVLVKFFPILIHHTFYYCREMARAISLSLPGNWGMIVFGVLIISVLYTAIKLFATVVQVYKFRRLLSQSTTKDHGLSDIFKSLKLIGKVVVLGETRPFAYCFGVRNPKIFISTGLIALVSRKELEVILRHEKYHLEHRDNLILLVATFIESLFPFFPILTDLIRIYKTDREFLADQEAIQGEVDARSLSSVLKKLLQYEPVTLPALAPAIADVDTLETRIKSLLSIKVNYRKLGKRNLMYSTIFITVLIGLMTTPVNAIELHEDGLDVVVVCNENVSCESACKDHSLAKLQSIQSTYASKNFSPSN</sequence>
<feature type="transmembrane region" description="Helical" evidence="1">
    <location>
        <begin position="260"/>
        <end position="281"/>
    </location>
</feature>
<feature type="domain" description="Peptidase M56" evidence="2">
    <location>
        <begin position="56"/>
        <end position="208"/>
    </location>
</feature>
<dbReference type="EMBL" id="LBWP01000014">
    <property type="protein sequence ID" value="KKR10819.1"/>
    <property type="molecule type" value="Genomic_DNA"/>
</dbReference>
<evidence type="ECO:0000313" key="4">
    <source>
        <dbReference type="Proteomes" id="UP000034246"/>
    </source>
</evidence>
<evidence type="ECO:0000313" key="3">
    <source>
        <dbReference type="EMBL" id="KKR10819.1"/>
    </source>
</evidence>
<dbReference type="PANTHER" id="PTHR34978:SF3">
    <property type="entry name" value="SLR0241 PROTEIN"/>
    <property type="match status" value="1"/>
</dbReference>
<organism evidence="3 4">
    <name type="scientific">Candidatus Woesebacteria bacterium GW2011_GWA1_39_21</name>
    <dbReference type="NCBI Taxonomy" id="1618550"/>
    <lineage>
        <taxon>Bacteria</taxon>
        <taxon>Candidatus Woeseibacteriota</taxon>
    </lineage>
</organism>
<dbReference type="Pfam" id="PF05569">
    <property type="entry name" value="Peptidase_M56"/>
    <property type="match status" value="1"/>
</dbReference>
<dbReference type="AlphaFoldDB" id="A0A0G0N3M7"/>
<name>A0A0G0N3M7_9BACT</name>
<keyword evidence="1" id="KW-0812">Transmembrane</keyword>
<feature type="transmembrane region" description="Helical" evidence="1">
    <location>
        <begin position="53"/>
        <end position="76"/>
    </location>
</feature>
<keyword evidence="1" id="KW-1133">Transmembrane helix</keyword>
<dbReference type="CDD" id="cd07326">
    <property type="entry name" value="M56_BlaR1_MecR1_like"/>
    <property type="match status" value="1"/>
</dbReference>
<comment type="caution">
    <text evidence="3">The sequence shown here is derived from an EMBL/GenBank/DDBJ whole genome shotgun (WGS) entry which is preliminary data.</text>
</comment>
<dbReference type="STRING" id="1618550.UT39_C0014G0008"/>
<evidence type="ECO:0000259" key="2">
    <source>
        <dbReference type="Pfam" id="PF05569"/>
    </source>
</evidence>
<dbReference type="Gene3D" id="3.30.2010.10">
    <property type="entry name" value="Metalloproteases ('zincins'), catalytic domain"/>
    <property type="match status" value="1"/>
</dbReference>
<dbReference type="InterPro" id="IPR008756">
    <property type="entry name" value="Peptidase_M56"/>
</dbReference>